<reference evidence="8 13" key="1">
    <citation type="submission" date="2019-08" db="EMBL/GenBank/DDBJ databases">
        <title>Paraburkholderia simonii sp. nov. and P. youngii sp. nov. Brazilian and Mexican Mimosa-associated rhizobia.</title>
        <authorList>
            <person name="Mavima L."/>
            <person name="Beukes C.W."/>
            <person name="Palmer M."/>
            <person name="De Meyer S.E."/>
            <person name="James E.K."/>
            <person name="Maluk M."/>
            <person name="Avontuur J.R."/>
            <person name="Chan W.Y."/>
            <person name="Venter S.N."/>
            <person name="Steenkamp E.T."/>
        </authorList>
    </citation>
    <scope>NUCLEOTIDE SEQUENCE [LARGE SCALE GENOMIC DNA]</scope>
    <source>
        <strain evidence="8 13">JPY454</strain>
    </source>
</reference>
<name>A0ABX2NYN1_9BURK</name>
<dbReference type="EMBL" id="VOMC01000210">
    <property type="protein sequence ID" value="NVI09947.1"/>
    <property type="molecule type" value="Genomic_DNA"/>
</dbReference>
<dbReference type="Proteomes" id="UP000821598">
    <property type="component" value="Unassembled WGS sequence"/>
</dbReference>
<dbReference type="EMBL" id="VOMC01000073">
    <property type="protein sequence ID" value="NVI09270.1"/>
    <property type="molecule type" value="Genomic_DNA"/>
</dbReference>
<evidence type="ECO:0000313" key="7">
    <source>
        <dbReference type="EMBL" id="NVI09569.1"/>
    </source>
</evidence>
<gene>
    <name evidence="1" type="ORF">FSB64_00005</name>
    <name evidence="2" type="ORF">FSB64_32595</name>
    <name evidence="3" type="ORF">FSB64_33690</name>
    <name evidence="4" type="ORF">FSB64_37350</name>
    <name evidence="5" type="ORF">FSB64_37475</name>
    <name evidence="6" type="ORF">FSB64_38790</name>
    <name evidence="7" type="ORF">FSB64_39325</name>
    <name evidence="8" type="ORF">FSB64_39640</name>
    <name evidence="9" type="ORF">FSB64_40450</name>
    <name evidence="10" type="ORF">FSB64_41285</name>
    <name evidence="11" type="ORF">FSB64_42005</name>
    <name evidence="12" type="ORF">FSB64_42225</name>
</gene>
<accession>A0ABX2NYN1</accession>
<feature type="non-terminal residue" evidence="8">
    <location>
        <position position="1"/>
    </location>
</feature>
<evidence type="ECO:0000313" key="4">
    <source>
        <dbReference type="EMBL" id="NVI09245.1"/>
    </source>
</evidence>
<evidence type="ECO:0000313" key="11">
    <source>
        <dbReference type="EMBL" id="NVI09947.1"/>
    </source>
</evidence>
<protein>
    <submittedName>
        <fullName evidence="8">IS5/IS1182 family transposase</fullName>
    </submittedName>
</protein>
<evidence type="ECO:0000313" key="9">
    <source>
        <dbReference type="EMBL" id="NVI09733.1"/>
    </source>
</evidence>
<organism evidence="8 13">
    <name type="scientific">Paraburkholderia youngii</name>
    <dbReference type="NCBI Taxonomy" id="2782701"/>
    <lineage>
        <taxon>Bacteria</taxon>
        <taxon>Pseudomonadati</taxon>
        <taxon>Pseudomonadota</taxon>
        <taxon>Betaproteobacteria</taxon>
        <taxon>Burkholderiales</taxon>
        <taxon>Burkholderiaceae</taxon>
        <taxon>Paraburkholderia</taxon>
    </lineage>
</organism>
<evidence type="ECO:0000313" key="1">
    <source>
        <dbReference type="EMBL" id="NVI02216.1"/>
    </source>
</evidence>
<sequence length="38" mass="4646">FRRLRIRFDRRADIHGAFLSLGCSLVCWKIFKRIEMSF</sequence>
<evidence type="ECO:0000313" key="12">
    <source>
        <dbReference type="EMBL" id="NVI09977.1"/>
    </source>
</evidence>
<evidence type="ECO:0000313" key="5">
    <source>
        <dbReference type="EMBL" id="NVI09270.1"/>
    </source>
</evidence>
<keyword evidence="13" id="KW-1185">Reference proteome</keyword>
<evidence type="ECO:0000313" key="2">
    <source>
        <dbReference type="EMBL" id="NVI08389.1"/>
    </source>
</evidence>
<comment type="caution">
    <text evidence="8">The sequence shown here is derived from an EMBL/GenBank/DDBJ whole genome shotgun (WGS) entry which is preliminary data.</text>
</comment>
<dbReference type="EMBL" id="VOMC01000105">
    <property type="protein sequence ID" value="NVI09621.1"/>
    <property type="molecule type" value="Genomic_DNA"/>
</dbReference>
<evidence type="ECO:0000313" key="8">
    <source>
        <dbReference type="EMBL" id="NVI09621.1"/>
    </source>
</evidence>
<dbReference type="EMBL" id="VOMC01000244">
    <property type="protein sequence ID" value="NVI09977.1"/>
    <property type="molecule type" value="Genomic_DNA"/>
</dbReference>
<dbReference type="EMBL" id="VOMC01000051">
    <property type="protein sequence ID" value="NVI08599.1"/>
    <property type="molecule type" value="Genomic_DNA"/>
</dbReference>
<dbReference type="EMBL" id="VOMC01000046">
    <property type="protein sequence ID" value="NVI08389.1"/>
    <property type="molecule type" value="Genomic_DNA"/>
</dbReference>
<dbReference type="EMBL" id="VOMC01000071">
    <property type="protein sequence ID" value="NVI09245.1"/>
    <property type="molecule type" value="Genomic_DNA"/>
</dbReference>
<evidence type="ECO:0000313" key="6">
    <source>
        <dbReference type="EMBL" id="NVI09475.1"/>
    </source>
</evidence>
<proteinExistence type="predicted"/>
<evidence type="ECO:0000313" key="10">
    <source>
        <dbReference type="EMBL" id="NVI09848.1"/>
    </source>
</evidence>
<evidence type="ECO:0000313" key="3">
    <source>
        <dbReference type="EMBL" id="NVI08599.1"/>
    </source>
</evidence>
<dbReference type="EMBL" id="VOMC01000001">
    <property type="protein sequence ID" value="NVI02216.1"/>
    <property type="molecule type" value="Genomic_DNA"/>
</dbReference>
<dbReference type="EMBL" id="VOMC01000157">
    <property type="protein sequence ID" value="NVI09848.1"/>
    <property type="molecule type" value="Genomic_DNA"/>
</dbReference>
<dbReference type="EMBL" id="VOMC01000089">
    <property type="protein sequence ID" value="NVI09475.1"/>
    <property type="molecule type" value="Genomic_DNA"/>
</dbReference>
<dbReference type="EMBL" id="VOMC01000125">
    <property type="protein sequence ID" value="NVI09733.1"/>
    <property type="molecule type" value="Genomic_DNA"/>
</dbReference>
<evidence type="ECO:0000313" key="13">
    <source>
        <dbReference type="Proteomes" id="UP000821598"/>
    </source>
</evidence>
<dbReference type="EMBL" id="VOMC01000099">
    <property type="protein sequence ID" value="NVI09569.1"/>
    <property type="molecule type" value="Genomic_DNA"/>
</dbReference>